<sequence>MRALVLGCGSVGSRHARNLTDLGLEVAVADVDEGVATTLAAAIGATPVTRESAPPGELVVVATPTAAHAGDLGWALDRGADVFVEKPLASSRGELATARALALAHRDRIVMVGCNLRFSEGFETVSSNLVSVGRPAALLVDFGWWLPAWRPAADYRTQYSARRALGGGIVLDAIHELDYTIALAGPVEHVHGECDSTGILDIDVEDVADITLRHRGGVQSHVHVDYLRRTYSRSCTVIGSDAQITWDVPRAVVELSRDAGSEAQILAAGIDADPNAQYVAEMRHMLAAMESRTPTCNDIERAAATTEIALTARDGAA</sequence>
<evidence type="ECO:0000259" key="4">
    <source>
        <dbReference type="Pfam" id="PF22725"/>
    </source>
</evidence>
<feature type="domain" description="GFO/IDH/MocA-like oxidoreductase" evidence="4">
    <location>
        <begin position="132"/>
        <end position="244"/>
    </location>
</feature>
<evidence type="ECO:0000313" key="8">
    <source>
        <dbReference type="Proteomes" id="UP000606991"/>
    </source>
</evidence>
<evidence type="ECO:0000256" key="2">
    <source>
        <dbReference type="ARBA" id="ARBA00023002"/>
    </source>
</evidence>
<dbReference type="InterPro" id="IPR036291">
    <property type="entry name" value="NAD(P)-bd_dom_sf"/>
</dbReference>
<evidence type="ECO:0000259" key="3">
    <source>
        <dbReference type="Pfam" id="PF01408"/>
    </source>
</evidence>
<evidence type="ECO:0000256" key="1">
    <source>
        <dbReference type="ARBA" id="ARBA00010928"/>
    </source>
</evidence>
<name>A0A2W5ZC38_9BACT</name>
<comment type="caution">
    <text evidence="6">The sequence shown here is derived from an EMBL/GenBank/DDBJ whole genome shotgun (WGS) entry which is preliminary data.</text>
</comment>
<feature type="domain" description="Gfo/Idh/MocA-like oxidoreductase N-terminal" evidence="3">
    <location>
        <begin position="2"/>
        <end position="113"/>
    </location>
</feature>
<accession>A0A934JUN8</accession>
<proteinExistence type="inferred from homology"/>
<protein>
    <submittedName>
        <fullName evidence="5">Gfo/Idh/MocA family oxidoreductase</fullName>
    </submittedName>
</protein>
<accession>A0A2W5ZC38</accession>
<dbReference type="GO" id="GO:0000166">
    <property type="term" value="F:nucleotide binding"/>
    <property type="evidence" value="ECO:0007669"/>
    <property type="project" value="InterPro"/>
</dbReference>
<keyword evidence="2" id="KW-0560">Oxidoreductase</keyword>
<dbReference type="PANTHER" id="PTHR43708:SF5">
    <property type="entry name" value="CONSERVED EXPRESSED OXIDOREDUCTASE (EUROFUNG)-RELATED"/>
    <property type="match status" value="1"/>
</dbReference>
<dbReference type="Pfam" id="PF22725">
    <property type="entry name" value="GFO_IDH_MocA_C3"/>
    <property type="match status" value="1"/>
</dbReference>
<dbReference type="InterPro" id="IPR055170">
    <property type="entry name" value="GFO_IDH_MocA-like_dom"/>
</dbReference>
<gene>
    <name evidence="6" type="ORF">DLM65_08210</name>
    <name evidence="5" type="ORF">JF886_14565</name>
</gene>
<dbReference type="AlphaFoldDB" id="A0A2W5ZC38"/>
<dbReference type="Gene3D" id="3.30.360.10">
    <property type="entry name" value="Dihydrodipicolinate Reductase, domain 2"/>
    <property type="match status" value="1"/>
</dbReference>
<dbReference type="EMBL" id="QHBU01000153">
    <property type="protein sequence ID" value="PZR80406.1"/>
    <property type="molecule type" value="Genomic_DNA"/>
</dbReference>
<comment type="similarity">
    <text evidence="1">Belongs to the Gfo/Idh/MocA family.</text>
</comment>
<reference evidence="5 8" key="3">
    <citation type="submission" date="2020-10" db="EMBL/GenBank/DDBJ databases">
        <title>Ca. Dormibacterota MAGs.</title>
        <authorList>
            <person name="Montgomery K."/>
        </authorList>
    </citation>
    <scope>NUCLEOTIDE SEQUENCE [LARGE SCALE GENOMIC DNA]</scope>
    <source>
        <strain evidence="5">SC8812_S17_18</strain>
    </source>
</reference>
<dbReference type="GO" id="GO:0016491">
    <property type="term" value="F:oxidoreductase activity"/>
    <property type="evidence" value="ECO:0007669"/>
    <property type="project" value="UniProtKB-KW"/>
</dbReference>
<evidence type="ECO:0000313" key="7">
    <source>
        <dbReference type="Proteomes" id="UP000248724"/>
    </source>
</evidence>
<reference evidence="6 7" key="1">
    <citation type="journal article" date="2017" name="Nature">
        <title>Atmospheric trace gases support primary production in Antarctic desert surface soil.</title>
        <authorList>
            <person name="Ji M."/>
            <person name="Greening C."/>
            <person name="Vanwonterghem I."/>
            <person name="Carere C.R."/>
            <person name="Bay S.K."/>
            <person name="Steen J.A."/>
            <person name="Montgomery K."/>
            <person name="Lines T."/>
            <person name="Beardall J."/>
            <person name="van Dorst J."/>
            <person name="Snape I."/>
            <person name="Stott M.B."/>
            <person name="Hugenholtz P."/>
            <person name="Ferrari B.C."/>
        </authorList>
    </citation>
    <scope>NUCLEOTIDE SEQUENCE [LARGE SCALE GENOMIC DNA]</scope>
    <source>
        <strain evidence="6">RRmetagenome_bin12</strain>
    </source>
</reference>
<dbReference type="Gene3D" id="3.40.50.720">
    <property type="entry name" value="NAD(P)-binding Rossmann-like Domain"/>
    <property type="match status" value="1"/>
</dbReference>
<dbReference type="RefSeq" id="WP_337313731.1">
    <property type="nucleotide sequence ID" value="NZ_JAEKNS010000145.1"/>
</dbReference>
<dbReference type="InterPro" id="IPR051317">
    <property type="entry name" value="Gfo/Idh/MocA_oxidoreduct"/>
</dbReference>
<dbReference type="Proteomes" id="UP000606991">
    <property type="component" value="Unassembled WGS sequence"/>
</dbReference>
<reference evidence="6" key="2">
    <citation type="submission" date="2018-05" db="EMBL/GenBank/DDBJ databases">
        <authorList>
            <person name="Ferrari B."/>
        </authorList>
    </citation>
    <scope>NUCLEOTIDE SEQUENCE</scope>
    <source>
        <strain evidence="6">RRmetagenome_bin12</strain>
    </source>
</reference>
<dbReference type="Pfam" id="PF01408">
    <property type="entry name" value="GFO_IDH_MocA"/>
    <property type="match status" value="1"/>
</dbReference>
<evidence type="ECO:0000313" key="6">
    <source>
        <dbReference type="EMBL" id="PZR80406.1"/>
    </source>
</evidence>
<dbReference type="SUPFAM" id="SSF51735">
    <property type="entry name" value="NAD(P)-binding Rossmann-fold domains"/>
    <property type="match status" value="1"/>
</dbReference>
<organism evidence="6 7">
    <name type="scientific">Candidatus Aeolococcus gillhamiae</name>
    <dbReference type="NCBI Taxonomy" id="3127015"/>
    <lineage>
        <taxon>Bacteria</taxon>
        <taxon>Bacillati</taxon>
        <taxon>Candidatus Dormiibacterota</taxon>
        <taxon>Candidatus Dormibacteria</taxon>
        <taxon>Candidatus Aeolococcales</taxon>
        <taxon>Candidatus Aeolococcaceae</taxon>
        <taxon>Candidatus Aeolococcus</taxon>
    </lineage>
</organism>
<dbReference type="InterPro" id="IPR000683">
    <property type="entry name" value="Gfo/Idh/MocA-like_OxRdtase_N"/>
</dbReference>
<evidence type="ECO:0000313" key="5">
    <source>
        <dbReference type="EMBL" id="MBJ7596051.1"/>
    </source>
</evidence>
<dbReference type="PANTHER" id="PTHR43708">
    <property type="entry name" value="CONSERVED EXPRESSED OXIDOREDUCTASE (EUROFUNG)"/>
    <property type="match status" value="1"/>
</dbReference>
<dbReference type="EMBL" id="JAEKNS010000145">
    <property type="protein sequence ID" value="MBJ7596051.1"/>
    <property type="molecule type" value="Genomic_DNA"/>
</dbReference>
<dbReference type="Proteomes" id="UP000248724">
    <property type="component" value="Unassembled WGS sequence"/>
</dbReference>
<dbReference type="SUPFAM" id="SSF55347">
    <property type="entry name" value="Glyceraldehyde-3-phosphate dehydrogenase-like, C-terminal domain"/>
    <property type="match status" value="1"/>
</dbReference>